<evidence type="ECO:0000259" key="7">
    <source>
        <dbReference type="PROSITE" id="PS50235"/>
    </source>
</evidence>
<comment type="catalytic activity">
    <reaction evidence="1">
        <text>Thiol-dependent hydrolysis of ester, thioester, amide, peptide and isopeptide bonds formed by the C-terminal Gly of ubiquitin (a 76-residue protein attached to proteins as an intracellular targeting signal).</text>
        <dbReference type="EC" id="3.4.19.12"/>
    </reaction>
</comment>
<dbReference type="InterPro" id="IPR038765">
    <property type="entry name" value="Papain-like_cys_pep_sf"/>
</dbReference>
<feature type="compositionally biased region" description="Polar residues" evidence="6">
    <location>
        <begin position="867"/>
        <end position="877"/>
    </location>
</feature>
<feature type="compositionally biased region" description="Polar residues" evidence="6">
    <location>
        <begin position="677"/>
        <end position="701"/>
    </location>
</feature>
<feature type="compositionally biased region" description="Low complexity" evidence="6">
    <location>
        <begin position="483"/>
        <end position="495"/>
    </location>
</feature>
<evidence type="ECO:0000256" key="3">
    <source>
        <dbReference type="ARBA" id="ARBA00012759"/>
    </source>
</evidence>
<evidence type="ECO:0000313" key="9">
    <source>
        <dbReference type="Proteomes" id="UP000559256"/>
    </source>
</evidence>
<dbReference type="Gene3D" id="3.90.70.10">
    <property type="entry name" value="Cysteine proteinases"/>
    <property type="match status" value="1"/>
</dbReference>
<feature type="compositionally biased region" description="Low complexity" evidence="6">
    <location>
        <begin position="39"/>
        <end position="71"/>
    </location>
</feature>
<dbReference type="Pfam" id="PF00443">
    <property type="entry name" value="UCH"/>
    <property type="match status" value="1"/>
</dbReference>
<keyword evidence="5" id="KW-0378">Hydrolase</keyword>
<dbReference type="PANTHER" id="PTHR24006">
    <property type="entry name" value="UBIQUITIN CARBOXYL-TERMINAL HYDROLASE"/>
    <property type="match status" value="1"/>
</dbReference>
<dbReference type="CDD" id="cd02663">
    <property type="entry name" value="Peptidase_C19G"/>
    <property type="match status" value="1"/>
</dbReference>
<gene>
    <name evidence="8" type="ORF">D9758_000494</name>
</gene>
<dbReference type="GO" id="GO:0016579">
    <property type="term" value="P:protein deubiquitination"/>
    <property type="evidence" value="ECO:0007669"/>
    <property type="project" value="InterPro"/>
</dbReference>
<dbReference type="PROSITE" id="PS50235">
    <property type="entry name" value="USP_3"/>
    <property type="match status" value="1"/>
</dbReference>
<evidence type="ECO:0000256" key="4">
    <source>
        <dbReference type="ARBA" id="ARBA00022670"/>
    </source>
</evidence>
<feature type="region of interest" description="Disordered" evidence="6">
    <location>
        <begin position="39"/>
        <end position="91"/>
    </location>
</feature>
<feature type="compositionally biased region" description="Polar residues" evidence="6">
    <location>
        <begin position="72"/>
        <end position="91"/>
    </location>
</feature>
<sequence length="877" mass="94519">MHIINKLIHWLASYANSVLQALYFCGPFRDLLIQSQDSSIPSSSLEPPTSSLNSSRPPVPVRKPSSSSTPTNGVSTPNGLTNEANHSATSIPSSPISLFSALRSLFMHISSNPLDKGTVAPRAFIEKLREVNQVFRPAMHQDAHEFFNYLLNKIVEEIEDERKKQNGVLSMEDLSNSVATLESGTTSTSANSSRGVLRSATLVHNLFEGTLTSETRCLTCETASSRDESFIDLSIDIEQNSSVTACLRQFSASEMLCHKNKFFCDACCDLQEAEKRMKIKKLPNILALHLKRFKFQEDLQRYIKLAYRVAFPFQLRLFNTVDDAEDADRLYNLFAIVVHIGTGPHHGHYISIIKTAGTWLVFDDDNVYPIQESDIPKYYGESNSGSAYVLFYEAADVDRAALGLRIPPVPPMSTVPVASAEPVPPSPQTNPTLPPGLTEEQDSSDFSDPAYPLTPSQSSPLLSPDDNKSVPKLPLVAGEVTVASPSGSSPAAGPGRNAQKSLWRRPSAKPELIITSERTAAGLAAAGLDVDGKAPRTPSPSTAQPPQPEMKDKDREKEREMKDKDSDRKSGGGWFGVNRKRSLKTTTDKLKDALPDLPASPVSSPRDNQTASSSSTSSSNWFKSAPTKRNRKPSYDTPMFDAAVFAQVGRPRSTASDASLSANQHRRGSTLYDSPPGSATSSIGSTNLDYLATLPSQSPSAVVQHPPPRKSSLNSPGTPVSAPKPSLKSPDHKKSLATLPRRDSHKRAATDNPPRPSTAPSSAEPVSSRPLPPVPPLPFSLTNGQAVNQGDMMAEASTSNVRDGASRPLSSNGVPPGLASFSGANLSSSTTSSSSGPIKRATRKLSMSSPMLSFGFGKKKEKEDKVPSSSYHSTPIS</sequence>
<keyword evidence="4" id="KW-0645">Protease</keyword>
<feature type="compositionally biased region" description="Basic and acidic residues" evidence="6">
    <location>
        <begin position="729"/>
        <end position="749"/>
    </location>
</feature>
<dbReference type="EC" id="3.4.19.12" evidence="3"/>
<proteinExistence type="inferred from homology"/>
<evidence type="ECO:0000256" key="2">
    <source>
        <dbReference type="ARBA" id="ARBA00009085"/>
    </source>
</evidence>
<dbReference type="PANTHER" id="PTHR24006:SF733">
    <property type="entry name" value="RE52890P"/>
    <property type="match status" value="1"/>
</dbReference>
<feature type="domain" description="USP" evidence="7">
    <location>
        <begin position="2"/>
        <end position="395"/>
    </location>
</feature>
<feature type="region of interest" description="Disordered" evidence="6">
    <location>
        <begin position="524"/>
        <end position="877"/>
    </location>
</feature>
<dbReference type="EMBL" id="JAACJM010000001">
    <property type="protein sequence ID" value="KAF5374883.1"/>
    <property type="molecule type" value="Genomic_DNA"/>
</dbReference>
<feature type="compositionally biased region" description="Low complexity" evidence="6">
    <location>
        <begin position="453"/>
        <end position="464"/>
    </location>
</feature>
<organism evidence="8 9">
    <name type="scientific">Tetrapyrgos nigripes</name>
    <dbReference type="NCBI Taxonomy" id="182062"/>
    <lineage>
        <taxon>Eukaryota</taxon>
        <taxon>Fungi</taxon>
        <taxon>Dikarya</taxon>
        <taxon>Basidiomycota</taxon>
        <taxon>Agaricomycotina</taxon>
        <taxon>Agaricomycetes</taxon>
        <taxon>Agaricomycetidae</taxon>
        <taxon>Agaricales</taxon>
        <taxon>Marasmiineae</taxon>
        <taxon>Marasmiaceae</taxon>
        <taxon>Tetrapyrgos</taxon>
    </lineage>
</organism>
<accession>A0A8H5H192</accession>
<dbReference type="SUPFAM" id="SSF54001">
    <property type="entry name" value="Cysteine proteinases"/>
    <property type="match status" value="1"/>
</dbReference>
<dbReference type="InterPro" id="IPR050164">
    <property type="entry name" value="Peptidase_C19"/>
</dbReference>
<feature type="compositionally biased region" description="Polar residues" evidence="6">
    <location>
        <begin position="601"/>
        <end position="611"/>
    </location>
</feature>
<protein>
    <recommendedName>
        <fullName evidence="3">ubiquitinyl hydrolase 1</fullName>
        <ecNumber evidence="3">3.4.19.12</ecNumber>
    </recommendedName>
</protein>
<dbReference type="GO" id="GO:0005634">
    <property type="term" value="C:nucleus"/>
    <property type="evidence" value="ECO:0007669"/>
    <property type="project" value="TreeGrafter"/>
</dbReference>
<dbReference type="PROSITE" id="PS00973">
    <property type="entry name" value="USP_2"/>
    <property type="match status" value="1"/>
</dbReference>
<dbReference type="OrthoDB" id="27652at2759"/>
<comment type="similarity">
    <text evidence="2">Belongs to the peptidase C19 family.</text>
</comment>
<dbReference type="InterPro" id="IPR018200">
    <property type="entry name" value="USP_CS"/>
</dbReference>
<name>A0A8H5H192_9AGAR</name>
<dbReference type="GO" id="GO:0004843">
    <property type="term" value="F:cysteine-type deubiquitinase activity"/>
    <property type="evidence" value="ECO:0007669"/>
    <property type="project" value="UniProtKB-EC"/>
</dbReference>
<dbReference type="GO" id="GO:0006508">
    <property type="term" value="P:proteolysis"/>
    <property type="evidence" value="ECO:0007669"/>
    <property type="project" value="UniProtKB-KW"/>
</dbReference>
<evidence type="ECO:0000256" key="1">
    <source>
        <dbReference type="ARBA" id="ARBA00000707"/>
    </source>
</evidence>
<feature type="compositionally biased region" description="Polar residues" evidence="6">
    <location>
        <begin position="653"/>
        <end position="663"/>
    </location>
</feature>
<keyword evidence="9" id="KW-1185">Reference proteome</keyword>
<evidence type="ECO:0000256" key="6">
    <source>
        <dbReference type="SAM" id="MobiDB-lite"/>
    </source>
</evidence>
<evidence type="ECO:0000313" key="8">
    <source>
        <dbReference type="EMBL" id="KAF5374883.1"/>
    </source>
</evidence>
<reference evidence="8 9" key="1">
    <citation type="journal article" date="2020" name="ISME J.">
        <title>Uncovering the hidden diversity of litter-decomposition mechanisms in mushroom-forming fungi.</title>
        <authorList>
            <person name="Floudas D."/>
            <person name="Bentzer J."/>
            <person name="Ahren D."/>
            <person name="Johansson T."/>
            <person name="Persson P."/>
            <person name="Tunlid A."/>
        </authorList>
    </citation>
    <scope>NUCLEOTIDE SEQUENCE [LARGE SCALE GENOMIC DNA]</scope>
    <source>
        <strain evidence="8 9">CBS 291.85</strain>
    </source>
</reference>
<dbReference type="AlphaFoldDB" id="A0A8H5H192"/>
<evidence type="ECO:0000256" key="5">
    <source>
        <dbReference type="ARBA" id="ARBA00022801"/>
    </source>
</evidence>
<feature type="compositionally biased region" description="Pro residues" evidence="6">
    <location>
        <begin position="422"/>
        <end position="434"/>
    </location>
</feature>
<dbReference type="InterPro" id="IPR001394">
    <property type="entry name" value="Peptidase_C19_UCH"/>
</dbReference>
<dbReference type="Proteomes" id="UP000559256">
    <property type="component" value="Unassembled WGS sequence"/>
</dbReference>
<dbReference type="GO" id="GO:0005829">
    <property type="term" value="C:cytosol"/>
    <property type="evidence" value="ECO:0007669"/>
    <property type="project" value="TreeGrafter"/>
</dbReference>
<feature type="region of interest" description="Disordered" evidence="6">
    <location>
        <begin position="415"/>
        <end position="506"/>
    </location>
</feature>
<comment type="caution">
    <text evidence="8">The sequence shown here is derived from an EMBL/GenBank/DDBJ whole genome shotgun (WGS) entry which is preliminary data.</text>
</comment>
<dbReference type="InterPro" id="IPR028889">
    <property type="entry name" value="USP"/>
</dbReference>
<feature type="compositionally biased region" description="Basic and acidic residues" evidence="6">
    <location>
        <begin position="549"/>
        <end position="570"/>
    </location>
</feature>